<name>A0A6G7YFK0_9ACTN</name>
<dbReference type="Proteomes" id="UP000502035">
    <property type="component" value="Chromosome"/>
</dbReference>
<organism evidence="1 2">
    <name type="scientific">Nocardioides piscis</name>
    <dbReference type="NCBI Taxonomy" id="2714938"/>
    <lineage>
        <taxon>Bacteria</taxon>
        <taxon>Bacillati</taxon>
        <taxon>Actinomycetota</taxon>
        <taxon>Actinomycetes</taxon>
        <taxon>Propionibacteriales</taxon>
        <taxon>Nocardioidaceae</taxon>
        <taxon>Nocardioides</taxon>
    </lineage>
</organism>
<dbReference type="EMBL" id="CP049866">
    <property type="protein sequence ID" value="QIK75418.1"/>
    <property type="molecule type" value="Genomic_DNA"/>
</dbReference>
<dbReference type="RefSeq" id="WP_166317203.1">
    <property type="nucleotide sequence ID" value="NZ_CP049866.1"/>
</dbReference>
<keyword evidence="2" id="KW-1185">Reference proteome</keyword>
<evidence type="ECO:0000313" key="1">
    <source>
        <dbReference type="EMBL" id="QIK75418.1"/>
    </source>
</evidence>
<dbReference type="KEGG" id="npi:G7071_08190"/>
<dbReference type="AlphaFoldDB" id="A0A6G7YFK0"/>
<sequence length="97" mass="11186">MPLIYPVSEETPDDADTTFDDFADDWSQTWVVEIDTDHESEEEGDYVRLGPLAAREAWDLAHEIEEKRQTWLVSILPIFPVDMSADDVIEQIESDED</sequence>
<evidence type="ECO:0000313" key="2">
    <source>
        <dbReference type="Proteomes" id="UP000502035"/>
    </source>
</evidence>
<gene>
    <name evidence="1" type="ORF">G7071_08190</name>
</gene>
<proteinExistence type="predicted"/>
<accession>A0A6G7YFK0</accession>
<reference evidence="1 2" key="1">
    <citation type="submission" date="2020-03" db="EMBL/GenBank/DDBJ databases">
        <title>Nocardioides sp. nov., isolated from fish.</title>
        <authorList>
            <person name="Hyun D.-W."/>
            <person name="Bae J.-W."/>
        </authorList>
    </citation>
    <scope>NUCLEOTIDE SEQUENCE [LARGE SCALE GENOMIC DNA]</scope>
    <source>
        <strain evidence="1 2">HDW12A</strain>
    </source>
</reference>
<protein>
    <submittedName>
        <fullName evidence="1">Uncharacterized protein</fullName>
    </submittedName>
</protein>